<feature type="domain" description="Flagellar basal-body/hook protein C-terminal" evidence="5">
    <location>
        <begin position="259"/>
        <end position="304"/>
    </location>
</feature>
<evidence type="ECO:0000259" key="6">
    <source>
        <dbReference type="Pfam" id="PF22692"/>
    </source>
</evidence>
<comment type="subcellular location">
    <subcellularLocation>
        <location evidence="2">Bacterial flagellum basal body</location>
    </subcellularLocation>
</comment>
<dbReference type="InterPro" id="IPR010930">
    <property type="entry name" value="Flg_bb/hook_C_dom"/>
</dbReference>
<feature type="domain" description="Flagellar basal body rod protein N-terminal" evidence="4">
    <location>
        <begin position="7"/>
        <end position="35"/>
    </location>
</feature>
<keyword evidence="8" id="KW-1185">Reference proteome</keyword>
<dbReference type="AlphaFoldDB" id="A0A8J7H5A6"/>
<dbReference type="InterPro" id="IPR001444">
    <property type="entry name" value="Flag_bb_rod_N"/>
</dbReference>
<comment type="similarity">
    <text evidence="1 2">Belongs to the flagella basal body rod proteins family.</text>
</comment>
<dbReference type="Pfam" id="PF06429">
    <property type="entry name" value="Flg_bbr_C"/>
    <property type="match status" value="1"/>
</dbReference>
<dbReference type="GO" id="GO:0071978">
    <property type="term" value="P:bacterial-type flagellum-dependent swarming motility"/>
    <property type="evidence" value="ECO:0007669"/>
    <property type="project" value="TreeGrafter"/>
</dbReference>
<dbReference type="Pfam" id="PF22692">
    <property type="entry name" value="LlgE_F_G_D1"/>
    <property type="match status" value="1"/>
</dbReference>
<dbReference type="InterPro" id="IPR053967">
    <property type="entry name" value="LlgE_F_G-like_D1"/>
</dbReference>
<feature type="domain" description="Flagellar hook protein FlgE/F/G-like D1" evidence="6">
    <location>
        <begin position="95"/>
        <end position="157"/>
    </location>
</feature>
<dbReference type="NCBIfam" id="TIGR03506">
    <property type="entry name" value="FlgEFG_subfam"/>
    <property type="match status" value="2"/>
</dbReference>
<keyword evidence="7" id="KW-0966">Cell projection</keyword>
<evidence type="ECO:0000256" key="3">
    <source>
        <dbReference type="SAM" id="MobiDB-lite"/>
    </source>
</evidence>
<dbReference type="InterPro" id="IPR019776">
    <property type="entry name" value="Flagellar_basal_body_rod_CS"/>
</dbReference>
<accession>A0A8J7H5A6</accession>
<feature type="region of interest" description="Disordered" evidence="3">
    <location>
        <begin position="157"/>
        <end position="189"/>
    </location>
</feature>
<keyword evidence="7" id="KW-0969">Cilium</keyword>
<feature type="compositionally biased region" description="Acidic residues" evidence="3">
    <location>
        <begin position="157"/>
        <end position="179"/>
    </location>
</feature>
<comment type="caution">
    <text evidence="7">The sequence shown here is derived from an EMBL/GenBank/DDBJ whole genome shotgun (WGS) entry which is preliminary data.</text>
</comment>
<dbReference type="PROSITE" id="PS00588">
    <property type="entry name" value="FLAGELLA_BB_ROD"/>
    <property type="match status" value="1"/>
</dbReference>
<dbReference type="Pfam" id="PF00460">
    <property type="entry name" value="Flg_bb_rod"/>
    <property type="match status" value="1"/>
</dbReference>
<organism evidence="7 8">
    <name type="scientific">Mobilitalea sibirica</name>
    <dbReference type="NCBI Taxonomy" id="1462919"/>
    <lineage>
        <taxon>Bacteria</taxon>
        <taxon>Bacillati</taxon>
        <taxon>Bacillota</taxon>
        <taxon>Clostridia</taxon>
        <taxon>Lachnospirales</taxon>
        <taxon>Lachnospiraceae</taxon>
        <taxon>Mobilitalea</taxon>
    </lineage>
</organism>
<proteinExistence type="inferred from homology"/>
<protein>
    <submittedName>
        <fullName evidence="7">Flagellar hook-basal body protein</fullName>
    </submittedName>
</protein>
<keyword evidence="7" id="KW-0282">Flagellum</keyword>
<dbReference type="PANTHER" id="PTHR30435">
    <property type="entry name" value="FLAGELLAR PROTEIN"/>
    <property type="match status" value="1"/>
</dbReference>
<dbReference type="PANTHER" id="PTHR30435:SF19">
    <property type="entry name" value="FLAGELLAR BASAL-BODY ROD PROTEIN FLGG"/>
    <property type="match status" value="1"/>
</dbReference>
<dbReference type="EMBL" id="JAEAGR010000022">
    <property type="protein sequence ID" value="MBH1942452.1"/>
    <property type="molecule type" value="Genomic_DNA"/>
</dbReference>
<dbReference type="GO" id="GO:0009425">
    <property type="term" value="C:bacterial-type flagellum basal body"/>
    <property type="evidence" value="ECO:0007669"/>
    <property type="project" value="UniProtKB-SubCell"/>
</dbReference>
<dbReference type="SUPFAM" id="SSF117143">
    <property type="entry name" value="Flagellar hook protein flgE"/>
    <property type="match status" value="1"/>
</dbReference>
<dbReference type="RefSeq" id="WP_197662701.1">
    <property type="nucleotide sequence ID" value="NZ_JAEAGR010000022.1"/>
</dbReference>
<gene>
    <name evidence="7" type="ORF">I5677_16240</name>
</gene>
<reference evidence="7" key="1">
    <citation type="submission" date="2020-12" db="EMBL/GenBank/DDBJ databases">
        <title>M. sibirica DSM 26468T genome.</title>
        <authorList>
            <person name="Thieme N."/>
            <person name="Rettenmaier R."/>
            <person name="Zverlov V."/>
            <person name="Liebl W."/>
        </authorList>
    </citation>
    <scope>NUCLEOTIDE SEQUENCE</scope>
    <source>
        <strain evidence="7">DSM 26468</strain>
    </source>
</reference>
<name>A0A8J7H5A6_9FIRM</name>
<dbReference type="Proteomes" id="UP000623269">
    <property type="component" value="Unassembled WGS sequence"/>
</dbReference>
<evidence type="ECO:0000259" key="4">
    <source>
        <dbReference type="Pfam" id="PF00460"/>
    </source>
</evidence>
<dbReference type="InterPro" id="IPR020013">
    <property type="entry name" value="Flagellar_FlgE/F/G"/>
</dbReference>
<evidence type="ECO:0000313" key="8">
    <source>
        <dbReference type="Proteomes" id="UP000623269"/>
    </source>
</evidence>
<evidence type="ECO:0000313" key="7">
    <source>
        <dbReference type="EMBL" id="MBH1942452.1"/>
    </source>
</evidence>
<dbReference type="InterPro" id="IPR037925">
    <property type="entry name" value="FlgE/F/G-like"/>
</dbReference>
<evidence type="ECO:0000259" key="5">
    <source>
        <dbReference type="Pfam" id="PF06429"/>
    </source>
</evidence>
<evidence type="ECO:0000256" key="2">
    <source>
        <dbReference type="RuleBase" id="RU362116"/>
    </source>
</evidence>
<sequence length="305" mass="32924">MMRSLWTAASGMITQQTNVDTISNNLANINTTGYKKESAEFKSLLYQTIQEKSYDNNGVPKPVGIQVGLGVRNSAITSRFTQGTLQETGNDFDLAIEGKGFFRVQTQNGEIAYTRNGSFRMAIGVNGATLADSDGNSVLDVNGMPIVVTAADIPADTEEPVDGVDEDQDVEDVEGEEGTEGANEPVFNPSKITISETGALMYPNKKGVAVPINKQISIVQFNNPSGLQKMSNSLLKETEASGEARIEANDTGLQKSKLRQGYLEGSNVQAVDEVVNLIVAQRAYEMNSKIITATDEMLQQANNLR</sequence>
<evidence type="ECO:0000256" key="1">
    <source>
        <dbReference type="ARBA" id="ARBA00009677"/>
    </source>
</evidence>
<keyword evidence="2" id="KW-0975">Bacterial flagellum</keyword>